<reference evidence="2" key="2">
    <citation type="submission" date="2025-09" db="UniProtKB">
        <authorList>
            <consortium name="Ensembl"/>
        </authorList>
    </citation>
    <scope>IDENTIFICATION</scope>
</reference>
<dbReference type="Proteomes" id="UP000694545">
    <property type="component" value="Unplaced"/>
</dbReference>
<reference evidence="2" key="1">
    <citation type="submission" date="2025-08" db="UniProtKB">
        <authorList>
            <consortium name="Ensembl"/>
        </authorList>
    </citation>
    <scope>IDENTIFICATION</scope>
</reference>
<feature type="region of interest" description="Disordered" evidence="1">
    <location>
        <begin position="66"/>
        <end position="115"/>
    </location>
</feature>
<proteinExistence type="predicted"/>
<protein>
    <recommendedName>
        <fullName evidence="4">Dendrin</fullName>
    </recommendedName>
</protein>
<organism evidence="2 3">
    <name type="scientific">Varanus komodoensis</name>
    <name type="common">Komodo dragon</name>
    <dbReference type="NCBI Taxonomy" id="61221"/>
    <lineage>
        <taxon>Eukaryota</taxon>
        <taxon>Metazoa</taxon>
        <taxon>Chordata</taxon>
        <taxon>Craniata</taxon>
        <taxon>Vertebrata</taxon>
        <taxon>Euteleostomi</taxon>
        <taxon>Lepidosauria</taxon>
        <taxon>Squamata</taxon>
        <taxon>Bifurcata</taxon>
        <taxon>Unidentata</taxon>
        <taxon>Episquamata</taxon>
        <taxon>Toxicofera</taxon>
        <taxon>Anguimorpha</taxon>
        <taxon>Paleoanguimorpha</taxon>
        <taxon>Varanoidea</taxon>
        <taxon>Varanidae</taxon>
        <taxon>Varanus</taxon>
    </lineage>
</organism>
<accession>A0A8D2J1L2</accession>
<dbReference type="Pfam" id="PF15498">
    <property type="entry name" value="Dendrin"/>
    <property type="match status" value="2"/>
</dbReference>
<dbReference type="InterPro" id="IPR026500">
    <property type="entry name" value="Dendrin"/>
</dbReference>
<feature type="compositionally biased region" description="Basic and acidic residues" evidence="1">
    <location>
        <begin position="369"/>
        <end position="378"/>
    </location>
</feature>
<feature type="compositionally biased region" description="Low complexity" evidence="1">
    <location>
        <begin position="176"/>
        <end position="186"/>
    </location>
</feature>
<evidence type="ECO:0000256" key="1">
    <source>
        <dbReference type="SAM" id="MobiDB-lite"/>
    </source>
</evidence>
<evidence type="ECO:0000313" key="3">
    <source>
        <dbReference type="Proteomes" id="UP000694545"/>
    </source>
</evidence>
<feature type="region of interest" description="Disordered" evidence="1">
    <location>
        <begin position="299"/>
        <end position="418"/>
    </location>
</feature>
<evidence type="ECO:0008006" key="4">
    <source>
        <dbReference type="Google" id="ProtNLM"/>
    </source>
</evidence>
<feature type="region of interest" description="Disordered" evidence="1">
    <location>
        <begin position="176"/>
        <end position="216"/>
    </location>
</feature>
<name>A0A8D2J1L2_VARKO</name>
<keyword evidence="3" id="KW-1185">Reference proteome</keyword>
<dbReference type="PANTHER" id="PTHR16757">
    <property type="entry name" value="DENDRIN"/>
    <property type="match status" value="1"/>
</dbReference>
<dbReference type="PANTHER" id="PTHR16757:SF1">
    <property type="entry name" value="DENDRIN"/>
    <property type="match status" value="1"/>
</dbReference>
<dbReference type="OMA" id="TPQGNRE"/>
<dbReference type="Ensembl" id="ENSVKKT00000005356.1">
    <property type="protein sequence ID" value="ENSVKKP00000005209.1"/>
    <property type="gene ID" value="ENSVKKG00000003857.1"/>
</dbReference>
<dbReference type="AlphaFoldDB" id="A0A8D2J1L2"/>
<feature type="region of interest" description="Disordered" evidence="1">
    <location>
        <begin position="254"/>
        <end position="275"/>
    </location>
</feature>
<feature type="compositionally biased region" description="Low complexity" evidence="1">
    <location>
        <begin position="315"/>
        <end position="348"/>
    </location>
</feature>
<evidence type="ECO:0000313" key="2">
    <source>
        <dbReference type="Ensembl" id="ENSVKKP00000005209.1"/>
    </source>
</evidence>
<sequence length="447" mass="47446">RPQNPAFHGPQPVCRRDATWGASHVAKEGKCPAGGPVARCQWNLGAPSRAPPSYEAHMLLRLRAGQGPRKENWPRPPPYVAPPSYEAPHRTVQPQQRAQGEARAAKRIQKEPPRPCCKVEKVGPCEPGPLPHSPERQAARRQAKLPGSWSYLPGARTWGGPWMLPESAESPYGWAPGWGGSSPPQSHTLPRVKRRNKGVPGPAPSHALPSGPSQHMLPAGWGFSHAAGWPGALGNGGRAGGKSSRDLLPRWKEPGQAREAEGGQAAPSKPAPRRQGGLFVIDATCVVIQAHYIPPPRTERVRYVGPERPPDKARAPASPRSPRLRAGACGAAAGPAPGAGQGVAAPCQEGGGPAQGDEAPAPAAQGRSYVRDLKEAMSRIRRHTAPDSDTEEELETESRPASARPPRRAPPGEGALSYSRHWGAFRAVGGEGEARGWLPTPAPRVCS</sequence>